<accession>A0A7M7MBG5</accession>
<dbReference type="InterPro" id="IPR025705">
    <property type="entry name" value="Beta_hexosaminidase_sua/sub"/>
</dbReference>
<dbReference type="OMA" id="SPKHVYT"/>
<dbReference type="Gene3D" id="3.30.379.10">
    <property type="entry name" value="Chitobiase/beta-hexosaminidase domain 2-like"/>
    <property type="match status" value="1"/>
</dbReference>
<evidence type="ECO:0000256" key="8">
    <source>
        <dbReference type="PIRSR" id="PIRSR001093-1"/>
    </source>
</evidence>
<dbReference type="GO" id="GO:0006689">
    <property type="term" value="P:ganglioside catabolic process"/>
    <property type="evidence" value="ECO:0007669"/>
    <property type="project" value="TreeGrafter"/>
</dbReference>
<dbReference type="FunFam" id="3.20.20.80:FF:000063">
    <property type="entry name" value="Beta-hexosaminidase"/>
    <property type="match status" value="1"/>
</dbReference>
<dbReference type="RefSeq" id="XP_022664054.1">
    <property type="nucleotide sequence ID" value="XM_022808319.1"/>
</dbReference>
<comment type="catalytic activity">
    <reaction evidence="1 7">
        <text>Hydrolysis of terminal non-reducing N-acetyl-D-hexosamine residues in N-acetyl-beta-D-hexosaminides.</text>
        <dbReference type="EC" id="3.2.1.52"/>
    </reaction>
</comment>
<dbReference type="GO" id="GO:0030203">
    <property type="term" value="P:glycosaminoglycan metabolic process"/>
    <property type="evidence" value="ECO:0007669"/>
    <property type="project" value="TreeGrafter"/>
</dbReference>
<dbReference type="GO" id="GO:0004563">
    <property type="term" value="F:beta-N-acetylhexosaminidase activity"/>
    <property type="evidence" value="ECO:0007669"/>
    <property type="project" value="UniProtKB-EC"/>
</dbReference>
<feature type="region of interest" description="Disordered" evidence="9">
    <location>
        <begin position="73"/>
        <end position="94"/>
    </location>
</feature>
<dbReference type="OrthoDB" id="428480at2759"/>
<evidence type="ECO:0000256" key="4">
    <source>
        <dbReference type="ARBA" id="ARBA00022801"/>
    </source>
</evidence>
<proteinExistence type="inferred from homology"/>
<dbReference type="PANTHER" id="PTHR22600:SF21">
    <property type="entry name" value="BETA-HEXOSAMINIDASE A"/>
    <property type="match status" value="1"/>
</dbReference>
<dbReference type="PANTHER" id="PTHR22600">
    <property type="entry name" value="BETA-HEXOSAMINIDASE"/>
    <property type="match status" value="1"/>
</dbReference>
<evidence type="ECO:0000256" key="10">
    <source>
        <dbReference type="SAM" id="Phobius"/>
    </source>
</evidence>
<evidence type="ECO:0000256" key="2">
    <source>
        <dbReference type="ARBA" id="ARBA00006285"/>
    </source>
</evidence>
<keyword evidence="10" id="KW-0472">Membrane</keyword>
<feature type="active site" description="Proton donor" evidence="8">
    <location>
        <position position="440"/>
    </location>
</feature>
<feature type="domain" description="Glycoside hydrolase family 20 catalytic" evidence="11">
    <location>
        <begin position="279"/>
        <end position="607"/>
    </location>
</feature>
<dbReference type="GeneID" id="111251608"/>
<dbReference type="SUPFAM" id="SSF51445">
    <property type="entry name" value="(Trans)glycosidases"/>
    <property type="match status" value="1"/>
</dbReference>
<keyword evidence="5" id="KW-0325">Glycoprotein</keyword>
<evidence type="ECO:0000256" key="6">
    <source>
        <dbReference type="ARBA" id="ARBA00023295"/>
    </source>
</evidence>
<dbReference type="CDD" id="cd06562">
    <property type="entry name" value="GH20_HexA_HexB-like"/>
    <property type="match status" value="1"/>
</dbReference>
<keyword evidence="6 7" id="KW-0326">Glycosidase</keyword>
<evidence type="ECO:0000256" key="3">
    <source>
        <dbReference type="ARBA" id="ARBA00022729"/>
    </source>
</evidence>
<feature type="transmembrane region" description="Helical" evidence="10">
    <location>
        <begin position="101"/>
        <end position="122"/>
    </location>
</feature>
<dbReference type="EC" id="3.2.1.52" evidence="7"/>
<evidence type="ECO:0000313" key="13">
    <source>
        <dbReference type="EnsemblMetazoa" id="XP_022664055"/>
    </source>
</evidence>
<dbReference type="PIRSF" id="PIRSF001093">
    <property type="entry name" value="B-hxosamndse_ab_euk"/>
    <property type="match status" value="1"/>
</dbReference>
<feature type="domain" description="Beta-hexosaminidase eukaryotic type N-terminal" evidence="12">
    <location>
        <begin position="138"/>
        <end position="256"/>
    </location>
</feature>
<dbReference type="InterPro" id="IPR015883">
    <property type="entry name" value="Glyco_hydro_20_cat"/>
</dbReference>
<keyword evidence="3" id="KW-0732">Signal</keyword>
<dbReference type="Gene3D" id="3.20.20.80">
    <property type="entry name" value="Glycosidases"/>
    <property type="match status" value="1"/>
</dbReference>
<dbReference type="Proteomes" id="UP000594260">
    <property type="component" value="Unplaced"/>
</dbReference>
<dbReference type="KEGG" id="vde:111251608"/>
<keyword evidence="4 7" id="KW-0378">Hydrolase</keyword>
<name>A0A7M7MBG5_VARDE</name>
<evidence type="ECO:0000256" key="9">
    <source>
        <dbReference type="SAM" id="MobiDB-lite"/>
    </source>
</evidence>
<dbReference type="Pfam" id="PF14845">
    <property type="entry name" value="Glycohydro_20b2"/>
    <property type="match status" value="1"/>
</dbReference>
<dbReference type="FunCoup" id="A0A7M7MBG5">
    <property type="interactions" value="1420"/>
</dbReference>
<dbReference type="SUPFAM" id="SSF55545">
    <property type="entry name" value="beta-N-acetylhexosaminidase-like domain"/>
    <property type="match status" value="1"/>
</dbReference>
<keyword evidence="10" id="KW-1133">Transmembrane helix</keyword>
<evidence type="ECO:0000256" key="5">
    <source>
        <dbReference type="ARBA" id="ARBA00023180"/>
    </source>
</evidence>
<dbReference type="PRINTS" id="PR00738">
    <property type="entry name" value="GLHYDRLASE20"/>
</dbReference>
<dbReference type="EnsemblMetazoa" id="XM_022808320">
    <property type="protein sequence ID" value="XP_022664055"/>
    <property type="gene ID" value="LOC111251608"/>
</dbReference>
<feature type="compositionally biased region" description="Basic and acidic residues" evidence="9">
    <location>
        <begin position="76"/>
        <end position="88"/>
    </location>
</feature>
<evidence type="ECO:0000259" key="11">
    <source>
        <dbReference type="Pfam" id="PF00728"/>
    </source>
</evidence>
<dbReference type="EnsemblMetazoa" id="XM_022808319">
    <property type="protein sequence ID" value="XP_022664054"/>
    <property type="gene ID" value="LOC111251608"/>
</dbReference>
<dbReference type="Pfam" id="PF00728">
    <property type="entry name" value="Glyco_hydro_20"/>
    <property type="match status" value="1"/>
</dbReference>
<evidence type="ECO:0000256" key="1">
    <source>
        <dbReference type="ARBA" id="ARBA00001231"/>
    </source>
</evidence>
<dbReference type="GO" id="GO:0016020">
    <property type="term" value="C:membrane"/>
    <property type="evidence" value="ECO:0007669"/>
    <property type="project" value="TreeGrafter"/>
</dbReference>
<evidence type="ECO:0000313" key="14">
    <source>
        <dbReference type="Proteomes" id="UP000594260"/>
    </source>
</evidence>
<comment type="similarity">
    <text evidence="2 7">Belongs to the glycosyl hydrolase 20 family.</text>
</comment>
<dbReference type="RefSeq" id="XP_022664055.1">
    <property type="nucleotide sequence ID" value="XM_022808320.1"/>
</dbReference>
<dbReference type="InterPro" id="IPR029019">
    <property type="entry name" value="HEX_eukaryotic_N"/>
</dbReference>
<dbReference type="InParanoid" id="A0A7M7MBG5"/>
<keyword evidence="14" id="KW-1185">Reference proteome</keyword>
<sequence length="653" mass="75499">MDGSFMSGRVERGIPFPQNGCHGYNAKIVGALPLWLFDRGLRYFSVRNQPVAERKQVRRQCIARYGPLQKKKPRRCGVERTNEREKGRARSTSFSKMEQQLLRATILGVVAIAFVCAHITYIEVRLPLEGTPSPPGSPWPMPQTYKPEPKQLQINPDTFDIRSDEICCDVIEKAIKRYKKVIFPLKQSPKPGNLPRLKVLHVEVTEFRNTAEDCGYPRHESNENYTLAVSESTGVAILKSATVWGALRGLETFSQLVYIEDQTNRYLINATIIEDWPRFKFRGILLDTSRHFQPVKIIKQNMDAMAMSKFNVFHWHLVDDQAWPYEMRVFPNLTQAAYHPSQVYSQQDIRDLIEYARERGIRIIPEIDTPGHTQAIGKIFPALLTPCYGNGGRGTPRYPDFAAYEMLNPTQEYTYNVLREIFNETFNTFPDEYLHLGMDEVYYKCWESSPEIAEFMKQHNFKEVSQVEQHYVRTTLHNVRKLGAKYMIWQDPIDNGVEAASDTLIGLWKDVSLDSKLRPWRHYMKDMVKHGYQIVLSAPWYLNYISYGQDWQKYYEVEPSDFEGTEAEKNLLTGGEACMWTEYVDATNLISRLWPRASAVGERLWSAASVNKTKDAAFRLDELRCRMIRRGIPAAPILNGYCGAYDWDVNRVS</sequence>
<keyword evidence="10" id="KW-0812">Transmembrane</keyword>
<evidence type="ECO:0000259" key="12">
    <source>
        <dbReference type="Pfam" id="PF14845"/>
    </source>
</evidence>
<evidence type="ECO:0000256" key="7">
    <source>
        <dbReference type="PIRNR" id="PIRNR001093"/>
    </source>
</evidence>
<dbReference type="InterPro" id="IPR017853">
    <property type="entry name" value="GH"/>
</dbReference>
<protein>
    <recommendedName>
        <fullName evidence="7">Beta-hexosaminidase</fullName>
        <ecNumber evidence="7">3.2.1.52</ecNumber>
    </recommendedName>
</protein>
<dbReference type="AlphaFoldDB" id="A0A7M7MBG5"/>
<dbReference type="GO" id="GO:0005764">
    <property type="term" value="C:lysosome"/>
    <property type="evidence" value="ECO:0007669"/>
    <property type="project" value="TreeGrafter"/>
</dbReference>
<dbReference type="GO" id="GO:0005975">
    <property type="term" value="P:carbohydrate metabolic process"/>
    <property type="evidence" value="ECO:0007669"/>
    <property type="project" value="InterPro"/>
</dbReference>
<reference evidence="13" key="1">
    <citation type="submission" date="2021-01" db="UniProtKB">
        <authorList>
            <consortium name="EnsemblMetazoa"/>
        </authorList>
    </citation>
    <scope>IDENTIFICATION</scope>
</reference>
<dbReference type="InterPro" id="IPR029018">
    <property type="entry name" value="Hex-like_dom2"/>
</dbReference>
<organism evidence="13 14">
    <name type="scientific">Varroa destructor</name>
    <name type="common">Honeybee mite</name>
    <dbReference type="NCBI Taxonomy" id="109461"/>
    <lineage>
        <taxon>Eukaryota</taxon>
        <taxon>Metazoa</taxon>
        <taxon>Ecdysozoa</taxon>
        <taxon>Arthropoda</taxon>
        <taxon>Chelicerata</taxon>
        <taxon>Arachnida</taxon>
        <taxon>Acari</taxon>
        <taxon>Parasitiformes</taxon>
        <taxon>Mesostigmata</taxon>
        <taxon>Gamasina</taxon>
        <taxon>Dermanyssoidea</taxon>
        <taxon>Varroidae</taxon>
        <taxon>Varroa</taxon>
    </lineage>
</organism>